<dbReference type="Proteomes" id="UP000276834">
    <property type="component" value="Unassembled WGS sequence"/>
</dbReference>
<dbReference type="EMBL" id="QUSF01000171">
    <property type="protein sequence ID" value="RLV88760.1"/>
    <property type="molecule type" value="Genomic_DNA"/>
</dbReference>
<feature type="region of interest" description="Disordered" evidence="1">
    <location>
        <begin position="1"/>
        <end position="36"/>
    </location>
</feature>
<dbReference type="STRING" id="44316.ENSEGOP00005011606"/>
<accession>A0A3L8RX63</accession>
<protein>
    <recommendedName>
        <fullName evidence="4">Small lysine-rich protein 1</fullName>
    </recommendedName>
</protein>
<dbReference type="PANTHER" id="PTHR37932:SF1">
    <property type="entry name" value="SMALL LYSINE-RICH PROTEIN 1"/>
    <property type="match status" value="1"/>
</dbReference>
<evidence type="ECO:0000313" key="2">
    <source>
        <dbReference type="EMBL" id="RLV88760.1"/>
    </source>
</evidence>
<evidence type="ECO:0008006" key="4">
    <source>
        <dbReference type="Google" id="ProtNLM"/>
    </source>
</evidence>
<organism evidence="2 3">
    <name type="scientific">Chloebia gouldiae</name>
    <name type="common">Gouldian finch</name>
    <name type="synonym">Erythrura gouldiae</name>
    <dbReference type="NCBI Taxonomy" id="44316"/>
    <lineage>
        <taxon>Eukaryota</taxon>
        <taxon>Metazoa</taxon>
        <taxon>Chordata</taxon>
        <taxon>Craniata</taxon>
        <taxon>Vertebrata</taxon>
        <taxon>Euteleostomi</taxon>
        <taxon>Archelosauria</taxon>
        <taxon>Archosauria</taxon>
        <taxon>Dinosauria</taxon>
        <taxon>Saurischia</taxon>
        <taxon>Theropoda</taxon>
        <taxon>Coelurosauria</taxon>
        <taxon>Aves</taxon>
        <taxon>Neognathae</taxon>
        <taxon>Neoaves</taxon>
        <taxon>Telluraves</taxon>
        <taxon>Australaves</taxon>
        <taxon>Passeriformes</taxon>
        <taxon>Passeroidea</taxon>
        <taxon>Passeridae</taxon>
        <taxon>Chloebia</taxon>
    </lineage>
</organism>
<proteinExistence type="predicted"/>
<name>A0A3L8RX63_CHLGU</name>
<dbReference type="PANTHER" id="PTHR37932">
    <property type="entry name" value="SMALL LYSINE-RICH PROTEIN 1"/>
    <property type="match status" value="1"/>
</dbReference>
<comment type="caution">
    <text evidence="2">The sequence shown here is derived from an EMBL/GenBank/DDBJ whole genome shotgun (WGS) entry which is preliminary data.</text>
</comment>
<keyword evidence="3" id="KW-1185">Reference proteome</keyword>
<reference evidence="2 3" key="1">
    <citation type="journal article" date="2018" name="Proc. R. Soc. B">
        <title>A non-coding region near Follistatin controls head colour polymorphism in the Gouldian finch.</title>
        <authorList>
            <person name="Toomey M.B."/>
            <person name="Marques C.I."/>
            <person name="Andrade P."/>
            <person name="Araujo P.M."/>
            <person name="Sabatino S."/>
            <person name="Gazda M.A."/>
            <person name="Afonso S."/>
            <person name="Lopes R.J."/>
            <person name="Corbo J.C."/>
            <person name="Carneiro M."/>
        </authorList>
    </citation>
    <scope>NUCLEOTIDE SEQUENCE [LARGE SCALE GENOMIC DNA]</scope>
    <source>
        <strain evidence="2">Red01</strain>
        <tissue evidence="2">Muscle</tissue>
    </source>
</reference>
<dbReference type="OrthoDB" id="5989977at2759"/>
<dbReference type="InterPro" id="IPR037760">
    <property type="entry name" value="SMKR1"/>
</dbReference>
<feature type="compositionally biased region" description="Basic residues" evidence="1">
    <location>
        <begin position="20"/>
        <end position="35"/>
    </location>
</feature>
<evidence type="ECO:0000256" key="1">
    <source>
        <dbReference type="SAM" id="MobiDB-lite"/>
    </source>
</evidence>
<sequence length="83" mass="9075">MEAQGDGDQLSLMDLEAGKSKKPKGGKNKSSKKGAPKFVKEVDLFSPAAMLNAYYISHNAAAFLQFRGYPWPGSLKKKGKKKK</sequence>
<gene>
    <name evidence="2" type="ORF">DV515_00015317</name>
</gene>
<evidence type="ECO:0000313" key="3">
    <source>
        <dbReference type="Proteomes" id="UP000276834"/>
    </source>
</evidence>
<dbReference type="AlphaFoldDB" id="A0A3L8RX63"/>